<evidence type="ECO:0000256" key="1">
    <source>
        <dbReference type="ARBA" id="ARBA00022679"/>
    </source>
</evidence>
<keyword evidence="5" id="KW-1185">Reference proteome</keyword>
<dbReference type="CDD" id="cd04301">
    <property type="entry name" value="NAT_SF"/>
    <property type="match status" value="2"/>
</dbReference>
<evidence type="ECO:0000313" key="5">
    <source>
        <dbReference type="Proteomes" id="UP000258927"/>
    </source>
</evidence>
<dbReference type="Gene3D" id="3.40.630.30">
    <property type="match status" value="2"/>
</dbReference>
<dbReference type="Proteomes" id="UP000258927">
    <property type="component" value="Chromosome"/>
</dbReference>
<dbReference type="KEGG" id="mmyr:MXMO3_01368"/>
<dbReference type="InterPro" id="IPR016181">
    <property type="entry name" value="Acyl_CoA_acyltransferase"/>
</dbReference>
<dbReference type="GO" id="GO:0016747">
    <property type="term" value="F:acyltransferase activity, transferring groups other than amino-acyl groups"/>
    <property type="evidence" value="ECO:0007669"/>
    <property type="project" value="InterPro"/>
</dbReference>
<sequence length="276" mass="30935">MSIEIRNAQNIDRQALHAAMLDAFSDYDIPLQPTLDQFNAMLAQRQFDPELSSIAVEGDEVLAVWFIGTHDHRAHLIASGTRIAHRGKGMARQLAARSEAEIIKAGFKLIRFECLTSNQRALGLYQKQGHEINREFDCFSLEIGDWPDSDCEVKKVDWATIAPHTTTLRDVMPSWQNEDFAVEAAPEAVCLAAYANEKLVGYLAVAPSGAIYQLAVAQNQRRNHIGQSLLRHAAQIIEKPKLAFINIDKTDHETIGFLTHLGAQKTVSQYELIKRF</sequence>
<gene>
    <name evidence="4" type="ORF">MXMO3_01368</name>
</gene>
<feature type="domain" description="N-acetyltransferase" evidence="3">
    <location>
        <begin position="3"/>
        <end position="148"/>
    </location>
</feature>
<dbReference type="RefSeq" id="WP_117395371.1">
    <property type="nucleotide sequence ID" value="NZ_CP021330.1"/>
</dbReference>
<reference evidence="4 5" key="1">
    <citation type="submission" date="2017-05" db="EMBL/GenBank/DDBJ databases">
        <title>Genome Analysis of Maritalea myrionectae HL2708#5.</title>
        <authorList>
            <consortium name="Cotde Inc.-PKNU"/>
            <person name="Jang D."/>
            <person name="Oh H.-M."/>
        </authorList>
    </citation>
    <scope>NUCLEOTIDE SEQUENCE [LARGE SCALE GENOMIC DNA]</scope>
    <source>
        <strain evidence="4 5">HL2708#5</strain>
    </source>
</reference>
<dbReference type="SUPFAM" id="SSF55729">
    <property type="entry name" value="Acyl-CoA N-acyltransferases (Nat)"/>
    <property type="match status" value="2"/>
</dbReference>
<dbReference type="Pfam" id="PF00583">
    <property type="entry name" value="Acetyltransf_1"/>
    <property type="match status" value="2"/>
</dbReference>
<evidence type="ECO:0000313" key="4">
    <source>
        <dbReference type="EMBL" id="AVX03898.1"/>
    </source>
</evidence>
<evidence type="ECO:0000259" key="3">
    <source>
        <dbReference type="PROSITE" id="PS51186"/>
    </source>
</evidence>
<dbReference type="PANTHER" id="PTHR43877">
    <property type="entry name" value="AMINOALKYLPHOSPHONATE N-ACETYLTRANSFERASE-RELATED-RELATED"/>
    <property type="match status" value="1"/>
</dbReference>
<keyword evidence="2" id="KW-0012">Acyltransferase</keyword>
<name>A0A2R4MCY5_9HYPH</name>
<dbReference type="STRING" id="1122213.GCA_000423365_01427"/>
<dbReference type="AlphaFoldDB" id="A0A2R4MCY5"/>
<dbReference type="PANTHER" id="PTHR43877:SF2">
    <property type="entry name" value="AMINOALKYLPHOSPHONATE N-ACETYLTRANSFERASE-RELATED"/>
    <property type="match status" value="1"/>
</dbReference>
<accession>A0A2R4MCY5</accession>
<keyword evidence="1" id="KW-0808">Transferase</keyword>
<evidence type="ECO:0000256" key="2">
    <source>
        <dbReference type="ARBA" id="ARBA00023315"/>
    </source>
</evidence>
<protein>
    <recommendedName>
        <fullName evidence="3">N-acetyltransferase domain-containing protein</fullName>
    </recommendedName>
</protein>
<dbReference type="PROSITE" id="PS51186">
    <property type="entry name" value="GNAT"/>
    <property type="match status" value="2"/>
</dbReference>
<dbReference type="EMBL" id="CP021330">
    <property type="protein sequence ID" value="AVX03898.1"/>
    <property type="molecule type" value="Genomic_DNA"/>
</dbReference>
<organism evidence="4 5">
    <name type="scientific">Maritalea myrionectae</name>
    <dbReference type="NCBI Taxonomy" id="454601"/>
    <lineage>
        <taxon>Bacteria</taxon>
        <taxon>Pseudomonadati</taxon>
        <taxon>Pseudomonadota</taxon>
        <taxon>Alphaproteobacteria</taxon>
        <taxon>Hyphomicrobiales</taxon>
        <taxon>Devosiaceae</taxon>
        <taxon>Maritalea</taxon>
    </lineage>
</organism>
<dbReference type="InterPro" id="IPR000182">
    <property type="entry name" value="GNAT_dom"/>
</dbReference>
<feature type="domain" description="N-acetyltransferase" evidence="3">
    <location>
        <begin position="151"/>
        <end position="276"/>
    </location>
</feature>
<dbReference type="InterPro" id="IPR050832">
    <property type="entry name" value="Bact_Acetyltransf"/>
</dbReference>
<proteinExistence type="predicted"/>